<accession>A0A2Z3H910</accession>
<keyword evidence="2" id="KW-1185">Reference proteome</keyword>
<proteinExistence type="predicted"/>
<gene>
    <name evidence="1" type="ORF">C1280_11345</name>
</gene>
<reference evidence="1 2" key="1">
    <citation type="submission" date="2018-01" db="EMBL/GenBank/DDBJ databases">
        <title>G. obscuriglobus.</title>
        <authorList>
            <person name="Franke J."/>
            <person name="Blomberg W."/>
            <person name="Selmecki A."/>
        </authorList>
    </citation>
    <scope>NUCLEOTIDE SEQUENCE [LARGE SCALE GENOMIC DNA]</scope>
    <source>
        <strain evidence="1 2">DSM 5831</strain>
    </source>
</reference>
<dbReference type="EMBL" id="CP025958">
    <property type="protein sequence ID" value="AWM37550.1"/>
    <property type="molecule type" value="Genomic_DNA"/>
</dbReference>
<dbReference type="Proteomes" id="UP000245802">
    <property type="component" value="Chromosome"/>
</dbReference>
<sequence length="59" mass="6543">MSHPRPNPALHLTPPSVPGRIAHPMMAVQVSCSFGRRREVVVRAADRRAVVRLSPPPPW</sequence>
<name>A0A2Z3H910_9BACT</name>
<dbReference type="AlphaFoldDB" id="A0A2Z3H910"/>
<dbReference type="KEGG" id="gog:C1280_11345"/>
<organism evidence="1 2">
    <name type="scientific">Gemmata obscuriglobus</name>
    <dbReference type="NCBI Taxonomy" id="114"/>
    <lineage>
        <taxon>Bacteria</taxon>
        <taxon>Pseudomonadati</taxon>
        <taxon>Planctomycetota</taxon>
        <taxon>Planctomycetia</taxon>
        <taxon>Gemmatales</taxon>
        <taxon>Gemmataceae</taxon>
        <taxon>Gemmata</taxon>
    </lineage>
</organism>
<protein>
    <submittedName>
        <fullName evidence="1">Uncharacterized protein</fullName>
    </submittedName>
</protein>
<evidence type="ECO:0000313" key="1">
    <source>
        <dbReference type="EMBL" id="AWM37550.1"/>
    </source>
</evidence>
<evidence type="ECO:0000313" key="2">
    <source>
        <dbReference type="Proteomes" id="UP000245802"/>
    </source>
</evidence>